<comment type="caution">
    <text evidence="4">The sequence shown here is derived from an EMBL/GenBank/DDBJ whole genome shotgun (WGS) entry which is preliminary data.</text>
</comment>
<keyword evidence="2" id="KW-0804">Transcription</keyword>
<organism evidence="4 5">
    <name type="scientific">Listeria fleischmannii</name>
    <dbReference type="NCBI Taxonomy" id="1069827"/>
    <lineage>
        <taxon>Bacteria</taxon>
        <taxon>Bacillati</taxon>
        <taxon>Bacillota</taxon>
        <taxon>Bacilli</taxon>
        <taxon>Bacillales</taxon>
        <taxon>Listeriaceae</taxon>
        <taxon>Listeria</taxon>
    </lineage>
</organism>
<feature type="domain" description="Mga helix-turn-helix" evidence="3">
    <location>
        <begin position="85"/>
        <end position="168"/>
    </location>
</feature>
<dbReference type="AlphaFoldDB" id="A0A841YC61"/>
<accession>A0A841YC61</accession>
<evidence type="ECO:0000256" key="2">
    <source>
        <dbReference type="ARBA" id="ARBA00023163"/>
    </source>
</evidence>
<proteinExistence type="predicted"/>
<sequence>MKLDLSLIDSNLFHEWQLFILLRKDEKWFTTKEIQAELGISSSLTLKIISQLEEDLSTFYSGHEIVLQTNKGKGFRLSIEGTAVKIRQFLIYLVENTITFQLFLALLDEEYQNAESFSLRMYTSDATIRRITNKLRDGLKPYSVEITKGNSTLVGKETHVRLLINLIFWKIYGGAIWPFATVNEKHIQRLAQFMINDTDVLLTPIQMRQLEFFIAIGIIRRRHGHFVEKEDWWDTVTHHNPVFDRFQKKVSSWPTNTLEKNSPEMIFLYFVLLIQSENISTFKLLEENYIFNKAQNTALYQSTQAFSNSLSVGTLIQELHPAIIFSFSYHLFAKLFPAFTTDLNGYPYFNRLNAPTPNNYLSNTKKVIQQLIKHLYRTTSDSLFLSETYLTSKYGLLFLHYQLHYDFEPQIKLKLATDLTYFANKHIEKTICSFFLESFNIVFLDDFSPEEPDILLTNLDYGEYPASQNTIIIQRTLSSRNINYIGQQLSKIHDEKTSASK</sequence>
<dbReference type="RefSeq" id="WP_007542747.1">
    <property type="nucleotide sequence ID" value="NZ_JAARPY010000002.1"/>
</dbReference>
<protein>
    <recommendedName>
        <fullName evidence="3">Mga helix-turn-helix domain-containing protein</fullName>
    </recommendedName>
</protein>
<dbReference type="Pfam" id="PF05043">
    <property type="entry name" value="Mga"/>
    <property type="match status" value="1"/>
</dbReference>
<keyword evidence="1" id="KW-0805">Transcription regulation</keyword>
<evidence type="ECO:0000313" key="5">
    <source>
        <dbReference type="Proteomes" id="UP000571128"/>
    </source>
</evidence>
<reference evidence="4 5" key="1">
    <citation type="submission" date="2020-03" db="EMBL/GenBank/DDBJ databases">
        <title>Soil Listeria distribution.</title>
        <authorList>
            <person name="Liao J."/>
            <person name="Wiedmann M."/>
        </authorList>
    </citation>
    <scope>NUCLEOTIDE SEQUENCE [LARGE SCALE GENOMIC DNA]</scope>
    <source>
        <strain evidence="4 5">FSL L7-1645</strain>
    </source>
</reference>
<evidence type="ECO:0000313" key="4">
    <source>
        <dbReference type="EMBL" id="MBC1397788.1"/>
    </source>
</evidence>
<evidence type="ECO:0000256" key="1">
    <source>
        <dbReference type="ARBA" id="ARBA00023015"/>
    </source>
</evidence>
<dbReference type="PANTHER" id="PTHR30185">
    <property type="entry name" value="CRYPTIC BETA-GLUCOSIDE BGL OPERON ANTITERMINATOR"/>
    <property type="match status" value="1"/>
</dbReference>
<dbReference type="InterPro" id="IPR007737">
    <property type="entry name" value="Mga_HTH"/>
</dbReference>
<dbReference type="InterPro" id="IPR050661">
    <property type="entry name" value="BglG_antiterminators"/>
</dbReference>
<dbReference type="Proteomes" id="UP000571128">
    <property type="component" value="Unassembled WGS sequence"/>
</dbReference>
<gene>
    <name evidence="4" type="ORF">HB844_02775</name>
</gene>
<evidence type="ECO:0000259" key="3">
    <source>
        <dbReference type="Pfam" id="PF05043"/>
    </source>
</evidence>
<dbReference type="EMBL" id="JAARPY010000002">
    <property type="protein sequence ID" value="MBC1397788.1"/>
    <property type="molecule type" value="Genomic_DNA"/>
</dbReference>
<dbReference type="PANTHER" id="PTHR30185:SF13">
    <property type="entry name" value="LICABCH OPERON REGULATOR-RELATED"/>
    <property type="match status" value="1"/>
</dbReference>
<name>A0A841YC61_9LIST</name>